<reference evidence="3 4" key="1">
    <citation type="journal article" date="2020" name="Genomics">
        <title>Complete, high-quality genomes from long-read metagenomic sequencing of two wolf lichen thalli reveals enigmatic genome architecture.</title>
        <authorList>
            <person name="McKenzie S.K."/>
            <person name="Walston R.F."/>
            <person name="Allen J.L."/>
        </authorList>
    </citation>
    <scope>NUCLEOTIDE SEQUENCE [LARGE SCALE GENOMIC DNA]</scope>
    <source>
        <strain evidence="3">WasteWater1</strain>
    </source>
</reference>
<keyword evidence="4" id="KW-1185">Reference proteome</keyword>
<evidence type="ECO:0000313" key="3">
    <source>
        <dbReference type="EMBL" id="KAF6220855.1"/>
    </source>
</evidence>
<feature type="region of interest" description="Disordered" evidence="2">
    <location>
        <begin position="253"/>
        <end position="361"/>
    </location>
</feature>
<dbReference type="RefSeq" id="XP_037150290.1">
    <property type="nucleotide sequence ID" value="XM_037293461.1"/>
</dbReference>
<protein>
    <submittedName>
        <fullName evidence="3">Uncharacterized protein</fullName>
    </submittedName>
</protein>
<proteinExistence type="predicted"/>
<feature type="coiled-coil region" evidence="1">
    <location>
        <begin position="12"/>
        <end position="99"/>
    </location>
</feature>
<feature type="compositionally biased region" description="Polar residues" evidence="2">
    <location>
        <begin position="266"/>
        <end position="277"/>
    </location>
</feature>
<dbReference type="Gene3D" id="1.20.5.340">
    <property type="match status" value="1"/>
</dbReference>
<dbReference type="AlphaFoldDB" id="A0A8H6CCI2"/>
<evidence type="ECO:0000256" key="2">
    <source>
        <dbReference type="SAM" id="MobiDB-lite"/>
    </source>
</evidence>
<dbReference type="GeneID" id="59330948"/>
<evidence type="ECO:0000256" key="1">
    <source>
        <dbReference type="SAM" id="Coils"/>
    </source>
</evidence>
<feature type="compositionally biased region" description="Basic and acidic residues" evidence="2">
    <location>
        <begin position="390"/>
        <end position="405"/>
    </location>
</feature>
<dbReference type="Proteomes" id="UP000593566">
    <property type="component" value="Unassembled WGS sequence"/>
</dbReference>
<organism evidence="3 4">
    <name type="scientific">Letharia lupina</name>
    <dbReference type="NCBI Taxonomy" id="560253"/>
    <lineage>
        <taxon>Eukaryota</taxon>
        <taxon>Fungi</taxon>
        <taxon>Dikarya</taxon>
        <taxon>Ascomycota</taxon>
        <taxon>Pezizomycotina</taxon>
        <taxon>Lecanoromycetes</taxon>
        <taxon>OSLEUM clade</taxon>
        <taxon>Lecanoromycetidae</taxon>
        <taxon>Lecanorales</taxon>
        <taxon>Lecanorineae</taxon>
        <taxon>Parmeliaceae</taxon>
        <taxon>Letharia</taxon>
    </lineage>
</organism>
<sequence length="500" mass="55090">MSSSTQTPQQLYEAEKARSKVLDKKIARLEADIERIDSLEVELELKDEELQAKDATIQELQTAFDDADRPRTHGDDKNVEELQARIRSLEGQIMDLDQKIKDAVRGDWDKVKPYLDEALQSGMDAADERRKACQTELASSKEELGELREFNQVLLRELDCLLAEADNQADIQASRSRKFISLGQQVQETNHALISLAEREKTETDSPSKFTNASRLIRKRLGAAIDKAKPFTQGLKQGVHKGLAASSNPFAALADDEERTPKSAAQAKNSTDNRQPSPSRPIANENAEKRDQKAGSARPVRKEFKYSRAVKPPAGRTQRPSSKSAPPTKKEVFPNFPLNPAAPSFAPKSSRTMAQVAIDPPMLEKPAATNLIEDFLNGTFSDSDESSDSDEPRQKSRISDRKKMQDAAAGNVVEPGKRKPRVPEPKPAPQVIETGRPKAMGPKTESRPAPQIVETGRPKPMGPKTESRPAPQIIETGRPKAMGTRQADLGSCLRTGAPID</sequence>
<comment type="caution">
    <text evidence="3">The sequence shown here is derived from an EMBL/GenBank/DDBJ whole genome shotgun (WGS) entry which is preliminary data.</text>
</comment>
<keyword evidence="1" id="KW-0175">Coiled coil</keyword>
<name>A0A8H6CCI2_9LECA</name>
<feature type="region of interest" description="Disordered" evidence="2">
    <location>
        <begin position="374"/>
        <end position="500"/>
    </location>
</feature>
<evidence type="ECO:0000313" key="4">
    <source>
        <dbReference type="Proteomes" id="UP000593566"/>
    </source>
</evidence>
<accession>A0A8H6CCI2</accession>
<gene>
    <name evidence="3" type="ORF">HO133_002535</name>
</gene>
<dbReference type="EMBL" id="JACCJB010000015">
    <property type="protein sequence ID" value="KAF6220855.1"/>
    <property type="molecule type" value="Genomic_DNA"/>
</dbReference>
<feature type="compositionally biased region" description="Basic and acidic residues" evidence="2">
    <location>
        <begin position="415"/>
        <end position="424"/>
    </location>
</feature>